<organism evidence="1 2">
    <name type="scientific">Smittium culicis</name>
    <dbReference type="NCBI Taxonomy" id="133412"/>
    <lineage>
        <taxon>Eukaryota</taxon>
        <taxon>Fungi</taxon>
        <taxon>Fungi incertae sedis</taxon>
        <taxon>Zoopagomycota</taxon>
        <taxon>Kickxellomycotina</taxon>
        <taxon>Harpellomycetes</taxon>
        <taxon>Harpellales</taxon>
        <taxon>Legeriomycetaceae</taxon>
        <taxon>Smittium</taxon>
    </lineage>
</organism>
<accession>A0A1R1X4S8</accession>
<sequence>MPIKFLHAEPLESVNTLSSGASGKDEFELRDESWFFQKKNRQSMSIPGSRATDIDWAFSMKLARHHSLVLPELLGFFCIS</sequence>
<dbReference type="EMBL" id="LSSN01005365">
    <property type="protein sequence ID" value="OMJ09632.1"/>
    <property type="molecule type" value="Genomic_DNA"/>
</dbReference>
<evidence type="ECO:0000313" key="2">
    <source>
        <dbReference type="Proteomes" id="UP000187283"/>
    </source>
</evidence>
<keyword evidence="2" id="KW-1185">Reference proteome</keyword>
<proteinExistence type="predicted"/>
<dbReference type="AlphaFoldDB" id="A0A1R1X4S8"/>
<gene>
    <name evidence="1" type="ORF">AYI70_g10820</name>
</gene>
<protein>
    <submittedName>
        <fullName evidence="1">Uncharacterized protein</fullName>
    </submittedName>
</protein>
<dbReference type="Proteomes" id="UP000187283">
    <property type="component" value="Unassembled WGS sequence"/>
</dbReference>
<reference evidence="1 2" key="1">
    <citation type="submission" date="2017-01" db="EMBL/GenBank/DDBJ databases">
        <authorList>
            <person name="Mah S.A."/>
            <person name="Swanson W.J."/>
            <person name="Moy G.W."/>
            <person name="Vacquier V.D."/>
        </authorList>
    </citation>
    <scope>NUCLEOTIDE SEQUENCE [LARGE SCALE GENOMIC DNA]</scope>
    <source>
        <strain evidence="1 2">GSMNP</strain>
    </source>
</reference>
<evidence type="ECO:0000313" key="1">
    <source>
        <dbReference type="EMBL" id="OMJ09632.1"/>
    </source>
</evidence>
<comment type="caution">
    <text evidence="1">The sequence shown here is derived from an EMBL/GenBank/DDBJ whole genome shotgun (WGS) entry which is preliminary data.</text>
</comment>
<name>A0A1R1X4S8_9FUNG</name>